<dbReference type="GO" id="GO:0003924">
    <property type="term" value="F:GTPase activity"/>
    <property type="evidence" value="ECO:0007669"/>
    <property type="project" value="InterPro"/>
</dbReference>
<dbReference type="PROSITE" id="PS00301">
    <property type="entry name" value="G_TR_1"/>
    <property type="match status" value="1"/>
</dbReference>
<dbReference type="KEGG" id="age:AA314_08682"/>
<dbReference type="PROSITE" id="PS51722">
    <property type="entry name" value="G_TR_2"/>
    <property type="match status" value="1"/>
</dbReference>
<evidence type="ECO:0000256" key="9">
    <source>
        <dbReference type="SAM" id="MobiDB-lite"/>
    </source>
</evidence>
<dbReference type="PRINTS" id="PR00315">
    <property type="entry name" value="ELONGATNFCT"/>
</dbReference>
<evidence type="ECO:0000256" key="1">
    <source>
        <dbReference type="ARBA" id="ARBA00004496"/>
    </source>
</evidence>
<evidence type="ECO:0000256" key="8">
    <source>
        <dbReference type="HAMAP-Rule" id="MF_00072"/>
    </source>
</evidence>
<keyword evidence="5 8" id="KW-0648">Protein biosynthesis</keyword>
<dbReference type="GO" id="GO:0006449">
    <property type="term" value="P:regulation of translational termination"/>
    <property type="evidence" value="ECO:0007669"/>
    <property type="project" value="UniProtKB-UniRule"/>
</dbReference>
<dbReference type="InterPro" id="IPR031157">
    <property type="entry name" value="G_TR_CS"/>
</dbReference>
<dbReference type="NCBIfam" id="NF001964">
    <property type="entry name" value="PRK00741.1"/>
    <property type="match status" value="1"/>
</dbReference>
<keyword evidence="3 8" id="KW-0963">Cytoplasm</keyword>
<evidence type="ECO:0000256" key="7">
    <source>
        <dbReference type="ARBA" id="ARBA00073639"/>
    </source>
</evidence>
<evidence type="ECO:0000313" key="11">
    <source>
        <dbReference type="EMBL" id="AKJ07056.1"/>
    </source>
</evidence>
<reference evidence="11 12" key="1">
    <citation type="submission" date="2015-05" db="EMBL/GenBank/DDBJ databases">
        <title>Genome assembly of Archangium gephyra DSM 2261.</title>
        <authorList>
            <person name="Sharma G."/>
            <person name="Subramanian S."/>
        </authorList>
    </citation>
    <scope>NUCLEOTIDE SEQUENCE [LARGE SCALE GENOMIC DNA]</scope>
    <source>
        <strain evidence="11 12">DSM 2261</strain>
    </source>
</reference>
<accession>A0AAC8QH92</accession>
<dbReference type="PANTHER" id="PTHR43556">
    <property type="entry name" value="PEPTIDE CHAIN RELEASE FACTOR RF3"/>
    <property type="match status" value="1"/>
</dbReference>
<feature type="region of interest" description="Disordered" evidence="9">
    <location>
        <begin position="58"/>
        <end position="110"/>
    </location>
</feature>
<feature type="binding site" evidence="8">
    <location>
        <begin position="171"/>
        <end position="178"/>
    </location>
    <ligand>
        <name>GTP</name>
        <dbReference type="ChEBI" id="CHEBI:37565"/>
    </ligand>
</feature>
<dbReference type="FunFam" id="3.30.70.3280:FF:000001">
    <property type="entry name" value="Peptide chain release factor 3"/>
    <property type="match status" value="1"/>
</dbReference>
<proteinExistence type="inferred from homology"/>
<feature type="binding site" evidence="8">
    <location>
        <begin position="239"/>
        <end position="243"/>
    </location>
    <ligand>
        <name>GTP</name>
        <dbReference type="ChEBI" id="CHEBI:37565"/>
    </ligand>
</feature>
<dbReference type="Pfam" id="PF16658">
    <property type="entry name" value="RF3_C"/>
    <property type="match status" value="1"/>
</dbReference>
<dbReference type="AlphaFoldDB" id="A0AAC8QH92"/>
<evidence type="ECO:0000256" key="3">
    <source>
        <dbReference type="ARBA" id="ARBA00022490"/>
    </source>
</evidence>
<dbReference type="FunFam" id="3.40.50.300:FF:000542">
    <property type="entry name" value="Peptide chain release factor 3"/>
    <property type="match status" value="1"/>
</dbReference>
<feature type="binding site" evidence="8">
    <location>
        <begin position="293"/>
        <end position="296"/>
    </location>
    <ligand>
        <name>GTP</name>
        <dbReference type="ChEBI" id="CHEBI:37565"/>
    </ligand>
</feature>
<dbReference type="GO" id="GO:0005829">
    <property type="term" value="C:cytosol"/>
    <property type="evidence" value="ECO:0007669"/>
    <property type="project" value="TreeGrafter"/>
</dbReference>
<dbReference type="SUPFAM" id="SSF52540">
    <property type="entry name" value="P-loop containing nucleoside triphosphate hydrolases"/>
    <property type="match status" value="1"/>
</dbReference>
<evidence type="ECO:0000313" key="12">
    <source>
        <dbReference type="Proteomes" id="UP000035579"/>
    </source>
</evidence>
<dbReference type="InterPro" id="IPR005225">
    <property type="entry name" value="Small_GTP-bd"/>
</dbReference>
<dbReference type="InterPro" id="IPR027417">
    <property type="entry name" value="P-loop_NTPase"/>
</dbReference>
<dbReference type="NCBIfam" id="TIGR00503">
    <property type="entry name" value="prfC"/>
    <property type="match status" value="1"/>
</dbReference>
<comment type="subcellular location">
    <subcellularLocation>
        <location evidence="1 8">Cytoplasm</location>
    </subcellularLocation>
</comment>
<comment type="function">
    <text evidence="8">Increases the formation of ribosomal termination complexes and stimulates activities of RF-1 and RF-2. It binds guanine nucleotides and has strong preference for UGA stop codons. It may interact directly with the ribosome. The stimulation of RF-1 and RF-2 is significantly reduced by GTP and GDP, but not by GMP.</text>
</comment>
<protein>
    <recommendedName>
        <fullName evidence="7 8">Peptide chain release factor 3</fullName>
        <shortName evidence="8">RF-3</shortName>
    </recommendedName>
</protein>
<dbReference type="PANTHER" id="PTHR43556:SF2">
    <property type="entry name" value="PEPTIDE CHAIN RELEASE FACTOR RF3"/>
    <property type="match status" value="1"/>
</dbReference>
<dbReference type="InterPro" id="IPR041732">
    <property type="entry name" value="RF3_GTP-bd"/>
</dbReference>
<dbReference type="Gene3D" id="3.40.50.300">
    <property type="entry name" value="P-loop containing nucleotide triphosphate hydrolases"/>
    <property type="match status" value="1"/>
</dbReference>
<dbReference type="InterPro" id="IPR038467">
    <property type="entry name" value="RF3_dom_3_sf"/>
</dbReference>
<sequence length="691" mass="76408">MGPAHVPPQGDVRHVQARADHVLQPATQGLECRPDVGQRLDGLGVDVSLAHHLAGRVRGGGAGDGDERAHADGSGVAHTRFPRGASRVGGALHGAPGQRGGGTPHPSALRAGVGTYLESRRGLAGPEAFRRNGALPLKPAKKRTPRDSSLPDMASELDQEVARRRTFAIISHPDAGKTTLTEKLLLYGGAIHLAGSVKARRASRHATSDWMELEKERGISVTSSVLQFPYRGHAVNLLDTPGHQDFSEDTYRTLAAADSAVMLIDAAKGVEPQTKKLFKVCRMRGIPIFTFVNKLDRWGRAPLELMDELEQVLGIRAYPMNWPIGMGPEFRGVYDRQSKVVHVFAAEGRHGESEVAERSVHIDSPDILTVLNERELATLKEEIELLDIGGDEFTREKVEQGQLTPMFFGSAMTNFGVRPFLDHFLELAPAPTSRLTKDGPREPTHPKFAGFVFKIQANMDPSHRDRIAFMRVVSGRYTKGMSAFHSRLGKEVRLAKPSQFLAAERTAIEDAWPGDVIGLFDPGMFRIGDTLCEGEDLLFDSVPRFSPEYFAVVRSKDPLRRKQMEKGLEQLSEEGTVQIFQQLGMGMKDPIVGVVGALQFEVLQYRVEHEYGARIMLDRLPFSHARWVVGPDFDPKKFDWEGNRQTVQDRDGLPLVLFRDDWALQHAEEKHPELKFLSAAPLLRQMAATGS</sequence>
<dbReference type="SUPFAM" id="SSF50447">
    <property type="entry name" value="Translation proteins"/>
    <property type="match status" value="1"/>
</dbReference>
<feature type="domain" description="Tr-type G" evidence="10">
    <location>
        <begin position="162"/>
        <end position="432"/>
    </location>
</feature>
<dbReference type="HAMAP" id="MF_00072">
    <property type="entry name" value="Rel_fac_3"/>
    <property type="match status" value="1"/>
</dbReference>
<keyword evidence="6 8" id="KW-0342">GTP-binding</keyword>
<dbReference type="Gene3D" id="3.30.70.3280">
    <property type="entry name" value="Peptide chain release factor 3, domain III"/>
    <property type="match status" value="1"/>
</dbReference>
<dbReference type="InterPro" id="IPR032090">
    <property type="entry name" value="RF3_C"/>
</dbReference>
<dbReference type="GO" id="GO:0005525">
    <property type="term" value="F:GTP binding"/>
    <property type="evidence" value="ECO:0007669"/>
    <property type="project" value="UniProtKB-UniRule"/>
</dbReference>
<dbReference type="GO" id="GO:0016150">
    <property type="term" value="F:translation release factor activity, codon nonspecific"/>
    <property type="evidence" value="ECO:0007669"/>
    <property type="project" value="TreeGrafter"/>
</dbReference>
<feature type="region of interest" description="Disordered" evidence="9">
    <location>
        <begin position="131"/>
        <end position="151"/>
    </location>
</feature>
<evidence type="ECO:0000256" key="6">
    <source>
        <dbReference type="ARBA" id="ARBA00023134"/>
    </source>
</evidence>
<dbReference type="InterPro" id="IPR000795">
    <property type="entry name" value="T_Tr_GTP-bd_dom"/>
</dbReference>
<comment type="similarity">
    <text evidence="2 8">Belongs to the TRAFAC class translation factor GTPase superfamily. Classic translation factor GTPase family. PrfC subfamily.</text>
</comment>
<dbReference type="Pfam" id="PF00009">
    <property type="entry name" value="GTP_EFTU"/>
    <property type="match status" value="1"/>
</dbReference>
<keyword evidence="4 8" id="KW-0547">Nucleotide-binding</keyword>
<dbReference type="InterPro" id="IPR004548">
    <property type="entry name" value="PrfC"/>
</dbReference>
<evidence type="ECO:0000256" key="2">
    <source>
        <dbReference type="ARBA" id="ARBA00009978"/>
    </source>
</evidence>
<name>A0AAC8QH92_9BACT</name>
<evidence type="ECO:0000256" key="4">
    <source>
        <dbReference type="ARBA" id="ARBA00022741"/>
    </source>
</evidence>
<evidence type="ECO:0000256" key="5">
    <source>
        <dbReference type="ARBA" id="ARBA00022917"/>
    </source>
</evidence>
<dbReference type="GO" id="GO:0016149">
    <property type="term" value="F:translation release factor activity, codon specific"/>
    <property type="evidence" value="ECO:0007669"/>
    <property type="project" value="UniProtKB-UniRule"/>
</dbReference>
<dbReference type="InterPro" id="IPR009000">
    <property type="entry name" value="Transl_B-barrel_sf"/>
</dbReference>
<dbReference type="InterPro" id="IPR053905">
    <property type="entry name" value="EF-G-like_DII"/>
</dbReference>
<dbReference type="NCBIfam" id="TIGR00231">
    <property type="entry name" value="small_GTP"/>
    <property type="match status" value="1"/>
</dbReference>
<dbReference type="CDD" id="cd04169">
    <property type="entry name" value="RF3"/>
    <property type="match status" value="1"/>
</dbReference>
<dbReference type="InterPro" id="IPR035647">
    <property type="entry name" value="EFG_III/V"/>
</dbReference>
<dbReference type="Proteomes" id="UP000035579">
    <property type="component" value="Chromosome"/>
</dbReference>
<dbReference type="Gene3D" id="2.40.30.10">
    <property type="entry name" value="Translation factors"/>
    <property type="match status" value="1"/>
</dbReference>
<dbReference type="SUPFAM" id="SSF54980">
    <property type="entry name" value="EF-G C-terminal domain-like"/>
    <property type="match status" value="1"/>
</dbReference>
<evidence type="ECO:0000259" key="10">
    <source>
        <dbReference type="PROSITE" id="PS51722"/>
    </source>
</evidence>
<organism evidence="11 12">
    <name type="scientific">Archangium gephyra</name>
    <dbReference type="NCBI Taxonomy" id="48"/>
    <lineage>
        <taxon>Bacteria</taxon>
        <taxon>Pseudomonadati</taxon>
        <taxon>Myxococcota</taxon>
        <taxon>Myxococcia</taxon>
        <taxon>Myxococcales</taxon>
        <taxon>Cystobacterineae</taxon>
        <taxon>Archangiaceae</taxon>
        <taxon>Archangium</taxon>
    </lineage>
</organism>
<dbReference type="EMBL" id="CP011509">
    <property type="protein sequence ID" value="AKJ07056.1"/>
    <property type="molecule type" value="Genomic_DNA"/>
</dbReference>
<gene>
    <name evidence="8" type="primary">prfC</name>
    <name evidence="11" type="ORF">AA314_08682</name>
</gene>
<dbReference type="Pfam" id="PF22042">
    <property type="entry name" value="EF-G_D2"/>
    <property type="match status" value="1"/>
</dbReference>